<organism evidence="5 6">
    <name type="scientific">Streptomyces microflavus</name>
    <name type="common">Streptomyces lipmanii</name>
    <dbReference type="NCBI Taxonomy" id="1919"/>
    <lineage>
        <taxon>Bacteria</taxon>
        <taxon>Bacillati</taxon>
        <taxon>Actinomycetota</taxon>
        <taxon>Actinomycetes</taxon>
        <taxon>Kitasatosporales</taxon>
        <taxon>Streptomycetaceae</taxon>
        <taxon>Streptomyces</taxon>
    </lineage>
</organism>
<dbReference type="InterPro" id="IPR051081">
    <property type="entry name" value="HTH_MetalResp_TranReg"/>
</dbReference>
<evidence type="ECO:0000313" key="5">
    <source>
        <dbReference type="EMBL" id="GFN02389.1"/>
    </source>
</evidence>
<dbReference type="InterPro" id="IPR036388">
    <property type="entry name" value="WH-like_DNA-bd_sf"/>
</dbReference>
<dbReference type="Pfam" id="PF01022">
    <property type="entry name" value="HTH_5"/>
    <property type="match status" value="1"/>
</dbReference>
<keyword evidence="3" id="KW-0804">Transcription</keyword>
<dbReference type="InterPro" id="IPR001845">
    <property type="entry name" value="HTH_ArsR_DNA-bd_dom"/>
</dbReference>
<gene>
    <name evidence="5" type="ORF">Smic_09450</name>
</gene>
<dbReference type="RefSeq" id="WP_051821940.1">
    <property type="nucleotide sequence ID" value="NZ_BMUG01000018.1"/>
</dbReference>
<dbReference type="GO" id="GO:0003677">
    <property type="term" value="F:DNA binding"/>
    <property type="evidence" value="ECO:0007669"/>
    <property type="project" value="UniProtKB-KW"/>
</dbReference>
<proteinExistence type="predicted"/>
<dbReference type="AlphaFoldDB" id="A0A7J0CIZ2"/>
<sequence>MSKYQPAEQPPLTAVVPCCPPITDGELSAREAERIAATFEILANPVRLLLLSRVASHPAGEACVCDIQDVGVTGATVSYHLKKLREAGLLVSERRGTWVFYRLAPSFEAAGPAACVPRTVTGST</sequence>
<dbReference type="PRINTS" id="PR00778">
    <property type="entry name" value="HTHARSR"/>
</dbReference>
<dbReference type="InterPro" id="IPR036390">
    <property type="entry name" value="WH_DNA-bd_sf"/>
</dbReference>
<evidence type="ECO:0000256" key="2">
    <source>
        <dbReference type="ARBA" id="ARBA00023125"/>
    </source>
</evidence>
<dbReference type="InterPro" id="IPR011991">
    <property type="entry name" value="ArsR-like_HTH"/>
</dbReference>
<keyword evidence="2" id="KW-0238">DNA-binding</keyword>
<dbReference type="SMART" id="SM00418">
    <property type="entry name" value="HTH_ARSR"/>
    <property type="match status" value="1"/>
</dbReference>
<name>A0A7J0CIZ2_STRMI</name>
<dbReference type="PANTHER" id="PTHR33154">
    <property type="entry name" value="TRANSCRIPTIONAL REGULATOR, ARSR FAMILY"/>
    <property type="match status" value="1"/>
</dbReference>
<evidence type="ECO:0000313" key="6">
    <source>
        <dbReference type="Proteomes" id="UP000498740"/>
    </source>
</evidence>
<dbReference type="CDD" id="cd00090">
    <property type="entry name" value="HTH_ARSR"/>
    <property type="match status" value="1"/>
</dbReference>
<feature type="domain" description="HTH arsR-type" evidence="4">
    <location>
        <begin position="27"/>
        <end position="124"/>
    </location>
</feature>
<dbReference type="NCBIfam" id="NF033788">
    <property type="entry name" value="HTH_metalloreg"/>
    <property type="match status" value="1"/>
</dbReference>
<evidence type="ECO:0000259" key="4">
    <source>
        <dbReference type="PROSITE" id="PS50987"/>
    </source>
</evidence>
<dbReference type="EMBL" id="BLWD01000001">
    <property type="protein sequence ID" value="GFN02389.1"/>
    <property type="molecule type" value="Genomic_DNA"/>
</dbReference>
<evidence type="ECO:0000256" key="3">
    <source>
        <dbReference type="ARBA" id="ARBA00023163"/>
    </source>
</evidence>
<dbReference type="Proteomes" id="UP000498740">
    <property type="component" value="Unassembled WGS sequence"/>
</dbReference>
<keyword evidence="1" id="KW-0805">Transcription regulation</keyword>
<comment type="caution">
    <text evidence="5">The sequence shown here is derived from an EMBL/GenBank/DDBJ whole genome shotgun (WGS) entry which is preliminary data.</text>
</comment>
<dbReference type="GO" id="GO:0003700">
    <property type="term" value="F:DNA-binding transcription factor activity"/>
    <property type="evidence" value="ECO:0007669"/>
    <property type="project" value="InterPro"/>
</dbReference>
<dbReference type="SUPFAM" id="SSF46785">
    <property type="entry name" value="Winged helix' DNA-binding domain"/>
    <property type="match status" value="1"/>
</dbReference>
<dbReference type="PANTHER" id="PTHR33154:SF18">
    <property type="entry name" value="ARSENICAL RESISTANCE OPERON REPRESSOR"/>
    <property type="match status" value="1"/>
</dbReference>
<dbReference type="Gene3D" id="1.10.10.10">
    <property type="entry name" value="Winged helix-like DNA-binding domain superfamily/Winged helix DNA-binding domain"/>
    <property type="match status" value="1"/>
</dbReference>
<reference evidence="5 6" key="1">
    <citation type="submission" date="2020-05" db="EMBL/GenBank/DDBJ databases">
        <title>Whole genome shotgun sequence of Streptomyces microflavus NBRC 13062.</title>
        <authorList>
            <person name="Komaki H."/>
            <person name="Tamura T."/>
        </authorList>
    </citation>
    <scope>NUCLEOTIDE SEQUENCE [LARGE SCALE GENOMIC DNA]</scope>
    <source>
        <strain evidence="5 6">NBRC 13062</strain>
    </source>
</reference>
<dbReference type="PROSITE" id="PS50987">
    <property type="entry name" value="HTH_ARSR_2"/>
    <property type="match status" value="1"/>
</dbReference>
<accession>A0A7J0CIZ2</accession>
<evidence type="ECO:0000256" key="1">
    <source>
        <dbReference type="ARBA" id="ARBA00023015"/>
    </source>
</evidence>
<protein>
    <submittedName>
        <fullName evidence="5">Transcriptional regulator</fullName>
    </submittedName>
</protein>